<evidence type="ECO:0000256" key="1">
    <source>
        <dbReference type="SAM" id="MobiDB-lite"/>
    </source>
</evidence>
<proteinExistence type="predicted"/>
<evidence type="ECO:0000313" key="3">
    <source>
        <dbReference type="Proteomes" id="UP001232148"/>
    </source>
</evidence>
<organism evidence="2 3">
    <name type="scientific">Colletotrichum zoysiae</name>
    <dbReference type="NCBI Taxonomy" id="1216348"/>
    <lineage>
        <taxon>Eukaryota</taxon>
        <taxon>Fungi</taxon>
        <taxon>Dikarya</taxon>
        <taxon>Ascomycota</taxon>
        <taxon>Pezizomycotina</taxon>
        <taxon>Sordariomycetes</taxon>
        <taxon>Hypocreomycetidae</taxon>
        <taxon>Glomerellales</taxon>
        <taxon>Glomerellaceae</taxon>
        <taxon>Colletotrichum</taxon>
        <taxon>Colletotrichum graminicola species complex</taxon>
    </lineage>
</organism>
<sequence length="152" mass="16066">MSANQEPGGGDTGYSPSVFSQDTAVGSDANSLHSLVRNADDDGGPPSRTLRGTDRQPTPADNFHYVSTRVVKEMPRAKAPTDPESRLGKLKNLLKPPVVKAVEALPSHEGKAYHVDERGQVIETTTRRAGECRRGTMNNRWAAGAGGGDGGA</sequence>
<dbReference type="AlphaFoldDB" id="A0AAD9M3J4"/>
<dbReference type="Proteomes" id="UP001232148">
    <property type="component" value="Unassembled WGS sequence"/>
</dbReference>
<feature type="region of interest" description="Disordered" evidence="1">
    <location>
        <begin position="133"/>
        <end position="152"/>
    </location>
</feature>
<feature type="region of interest" description="Disordered" evidence="1">
    <location>
        <begin position="1"/>
        <end position="63"/>
    </location>
</feature>
<protein>
    <submittedName>
        <fullName evidence="2">Uncharacterized protein</fullName>
    </submittedName>
</protein>
<feature type="region of interest" description="Disordered" evidence="1">
    <location>
        <begin position="72"/>
        <end position="91"/>
    </location>
</feature>
<feature type="compositionally biased region" description="Basic and acidic residues" evidence="1">
    <location>
        <begin position="72"/>
        <end position="87"/>
    </location>
</feature>
<gene>
    <name evidence="2" type="ORF">LX32DRAFT_727182</name>
</gene>
<feature type="compositionally biased region" description="Polar residues" evidence="1">
    <location>
        <begin position="14"/>
        <end position="33"/>
    </location>
</feature>
<reference evidence="2" key="1">
    <citation type="submission" date="2021-06" db="EMBL/GenBank/DDBJ databases">
        <title>Comparative genomics, transcriptomics and evolutionary studies reveal genomic signatures of adaptation to plant cell wall in hemibiotrophic fungi.</title>
        <authorList>
            <consortium name="DOE Joint Genome Institute"/>
            <person name="Baroncelli R."/>
            <person name="Diaz J.F."/>
            <person name="Benocci T."/>
            <person name="Peng M."/>
            <person name="Battaglia E."/>
            <person name="Haridas S."/>
            <person name="Andreopoulos W."/>
            <person name="Labutti K."/>
            <person name="Pangilinan J."/>
            <person name="Floch G.L."/>
            <person name="Makela M.R."/>
            <person name="Henrissat B."/>
            <person name="Grigoriev I.V."/>
            <person name="Crouch J.A."/>
            <person name="De Vries R.P."/>
            <person name="Sukno S.A."/>
            <person name="Thon M.R."/>
        </authorList>
    </citation>
    <scope>NUCLEOTIDE SEQUENCE</scope>
    <source>
        <strain evidence="2">MAFF235873</strain>
    </source>
</reference>
<comment type="caution">
    <text evidence="2">The sequence shown here is derived from an EMBL/GenBank/DDBJ whole genome shotgun (WGS) entry which is preliminary data.</text>
</comment>
<evidence type="ECO:0000313" key="2">
    <source>
        <dbReference type="EMBL" id="KAK2030627.1"/>
    </source>
</evidence>
<dbReference type="EMBL" id="MU842849">
    <property type="protein sequence ID" value="KAK2030627.1"/>
    <property type="molecule type" value="Genomic_DNA"/>
</dbReference>
<name>A0AAD9M3J4_9PEZI</name>
<keyword evidence="3" id="KW-1185">Reference proteome</keyword>
<accession>A0AAD9M3J4</accession>